<reference evidence="3 4" key="1">
    <citation type="submission" date="2020-08" db="EMBL/GenBank/DDBJ databases">
        <title>Genomic Encyclopedia of Type Strains, Phase IV (KMG-IV): sequencing the most valuable type-strain genomes for metagenomic binning, comparative biology and taxonomic classification.</title>
        <authorList>
            <person name="Goeker M."/>
        </authorList>
    </citation>
    <scope>NUCLEOTIDE SEQUENCE [LARGE SCALE GENOMIC DNA]</scope>
    <source>
        <strain evidence="3 4">DSM 27939</strain>
    </source>
</reference>
<dbReference type="AlphaFoldDB" id="A0A7W8JUJ9"/>
<feature type="domain" description="Phage head morphogenesis" evidence="2">
    <location>
        <begin position="141"/>
        <end position="246"/>
    </location>
</feature>
<dbReference type="NCBIfam" id="TIGR01641">
    <property type="entry name" value="phageSPP1_gp7"/>
    <property type="match status" value="1"/>
</dbReference>
<evidence type="ECO:0000256" key="1">
    <source>
        <dbReference type="SAM" id="MobiDB-lite"/>
    </source>
</evidence>
<gene>
    <name evidence="3" type="ORF">HNQ08_002181</name>
</gene>
<proteinExistence type="predicted"/>
<dbReference type="Proteomes" id="UP000552709">
    <property type="component" value="Unassembled WGS sequence"/>
</dbReference>
<evidence type="ECO:0000313" key="3">
    <source>
        <dbReference type="EMBL" id="MBB5363083.1"/>
    </source>
</evidence>
<accession>A0A7W8JUJ9</accession>
<dbReference type="EMBL" id="JACHFL010000004">
    <property type="protein sequence ID" value="MBB5363083.1"/>
    <property type="molecule type" value="Genomic_DNA"/>
</dbReference>
<sequence>MSNPVVERILRGLEQRGNRLEAQAIRGVLAAYKDLNLAELIALLRAASETDSPLARARYMDDLMRSWDAAAAGLSQPPESLAQAVRGAVQSGVTGTVEMFAASQVVTDAFTVPATLQLRFMDHAEARMLEFWGAEPPRLRQEVQAAIRDGLERGQSLDQIGQRIKDRAGVSRSRASLIARNEVSTAAGFAMRESQKEAGVTEYIWRSSSDDRVRPTHRARNGKRFSWDDPPADGHPGEPINCRCVALAVLDPP</sequence>
<protein>
    <submittedName>
        <fullName evidence="3">SPP1 gp7 family putative phage head morphogenesis protein</fullName>
    </submittedName>
</protein>
<comment type="caution">
    <text evidence="3">The sequence shown here is derived from an EMBL/GenBank/DDBJ whole genome shotgun (WGS) entry which is preliminary data.</text>
</comment>
<evidence type="ECO:0000259" key="2">
    <source>
        <dbReference type="Pfam" id="PF04233"/>
    </source>
</evidence>
<dbReference type="InterPro" id="IPR006528">
    <property type="entry name" value="Phage_head_morphogenesis_dom"/>
</dbReference>
<keyword evidence="4" id="KW-1185">Reference proteome</keyword>
<feature type="region of interest" description="Disordered" evidence="1">
    <location>
        <begin position="213"/>
        <end position="239"/>
    </location>
</feature>
<organism evidence="3 4">
    <name type="scientific">Deinococcus humi</name>
    <dbReference type="NCBI Taxonomy" id="662880"/>
    <lineage>
        <taxon>Bacteria</taxon>
        <taxon>Thermotogati</taxon>
        <taxon>Deinococcota</taxon>
        <taxon>Deinococci</taxon>
        <taxon>Deinococcales</taxon>
        <taxon>Deinococcaceae</taxon>
        <taxon>Deinococcus</taxon>
    </lineage>
</organism>
<dbReference type="RefSeq" id="WP_184131286.1">
    <property type="nucleotide sequence ID" value="NZ_JACHFL010000004.1"/>
</dbReference>
<dbReference type="Pfam" id="PF04233">
    <property type="entry name" value="Phage_Mu_F"/>
    <property type="match status" value="1"/>
</dbReference>
<evidence type="ECO:0000313" key="4">
    <source>
        <dbReference type="Proteomes" id="UP000552709"/>
    </source>
</evidence>
<name>A0A7W8JUJ9_9DEIO</name>